<dbReference type="AlphaFoldDB" id="A0A8X7XMM0"/>
<evidence type="ECO:0000313" key="4">
    <source>
        <dbReference type="EMBL" id="KAG2470692.1"/>
    </source>
</evidence>
<comment type="caution">
    <text evidence="4">The sequence shown here is derived from an EMBL/GenBank/DDBJ whole genome shotgun (WGS) entry which is preliminary data.</text>
</comment>
<feature type="non-terminal residue" evidence="4">
    <location>
        <position position="210"/>
    </location>
</feature>
<gene>
    <name evidence="4" type="primary">Angptl8</name>
    <name evidence="4" type="ORF">GTO96_0005901</name>
</gene>
<dbReference type="GO" id="GO:0019216">
    <property type="term" value="P:regulation of lipid metabolic process"/>
    <property type="evidence" value="ECO:0007669"/>
    <property type="project" value="InterPro"/>
</dbReference>
<proteinExistence type="predicted"/>
<organism evidence="4 5">
    <name type="scientific">Polypterus senegalus</name>
    <name type="common">Senegal bichir</name>
    <dbReference type="NCBI Taxonomy" id="55291"/>
    <lineage>
        <taxon>Eukaryota</taxon>
        <taxon>Metazoa</taxon>
        <taxon>Chordata</taxon>
        <taxon>Craniata</taxon>
        <taxon>Vertebrata</taxon>
        <taxon>Euteleostomi</taxon>
        <taxon>Actinopterygii</taxon>
        <taxon>Polypteriformes</taxon>
        <taxon>Polypteridae</taxon>
        <taxon>Polypterus</taxon>
    </lineage>
</organism>
<feature type="compositionally biased region" description="Pro residues" evidence="2">
    <location>
        <begin position="22"/>
        <end position="32"/>
    </location>
</feature>
<keyword evidence="1" id="KW-0175">Coiled coil</keyword>
<evidence type="ECO:0000313" key="5">
    <source>
        <dbReference type="Proteomes" id="UP000886611"/>
    </source>
</evidence>
<dbReference type="Proteomes" id="UP000886611">
    <property type="component" value="Unassembled WGS sequence"/>
</dbReference>
<keyword evidence="5" id="KW-1185">Reference proteome</keyword>
<dbReference type="PANTHER" id="PTHR21463">
    <property type="entry name" value="ANGIOPOIETIN-LIKE PROTEIN 8"/>
    <property type="match status" value="1"/>
</dbReference>
<feature type="coiled-coil region" evidence="1">
    <location>
        <begin position="181"/>
        <end position="208"/>
    </location>
</feature>
<evidence type="ECO:0000256" key="1">
    <source>
        <dbReference type="SAM" id="Coils"/>
    </source>
</evidence>
<feature type="non-terminal residue" evidence="4">
    <location>
        <position position="1"/>
    </location>
</feature>
<reference evidence="4 5" key="1">
    <citation type="journal article" date="2021" name="Cell">
        <title>Tracing the genetic footprints of vertebrate landing in non-teleost ray-finned fishes.</title>
        <authorList>
            <person name="Bi X."/>
            <person name="Wang K."/>
            <person name="Yang L."/>
            <person name="Pan H."/>
            <person name="Jiang H."/>
            <person name="Wei Q."/>
            <person name="Fang M."/>
            <person name="Yu H."/>
            <person name="Zhu C."/>
            <person name="Cai Y."/>
            <person name="He Y."/>
            <person name="Gan X."/>
            <person name="Zeng H."/>
            <person name="Yu D."/>
            <person name="Zhu Y."/>
            <person name="Jiang H."/>
            <person name="Qiu Q."/>
            <person name="Yang H."/>
            <person name="Zhang Y.E."/>
            <person name="Wang W."/>
            <person name="Zhu M."/>
            <person name="He S."/>
            <person name="Zhang G."/>
        </authorList>
    </citation>
    <scope>NUCLEOTIDE SEQUENCE [LARGE SCALE GENOMIC DNA]</scope>
    <source>
        <strain evidence="4">Bchr_013</strain>
    </source>
</reference>
<accession>A0A8X7XMM0</accession>
<evidence type="ECO:0000256" key="3">
    <source>
        <dbReference type="SAM" id="SignalP"/>
    </source>
</evidence>
<dbReference type="EMBL" id="JAATIS010000094">
    <property type="protein sequence ID" value="KAG2470692.1"/>
    <property type="molecule type" value="Genomic_DNA"/>
</dbReference>
<feature type="signal peptide" evidence="3">
    <location>
        <begin position="1"/>
        <end position="20"/>
    </location>
</feature>
<dbReference type="PANTHER" id="PTHR21463:SF0">
    <property type="entry name" value="ANGIOPOIETIN-LIKE PROTEIN 8"/>
    <property type="match status" value="1"/>
</dbReference>
<keyword evidence="3" id="KW-0732">Signal</keyword>
<evidence type="ECO:0000256" key="2">
    <source>
        <dbReference type="SAM" id="MobiDB-lite"/>
    </source>
</evidence>
<dbReference type="InterPro" id="IPR026614">
    <property type="entry name" value="ANGPTL8"/>
</dbReference>
<feature type="chain" id="PRO_5036474831" evidence="3">
    <location>
        <begin position="21"/>
        <end position="210"/>
    </location>
</feature>
<name>A0A8X7XMM0_POLSE</name>
<feature type="region of interest" description="Disordered" evidence="2">
    <location>
        <begin position="21"/>
        <end position="43"/>
    </location>
</feature>
<dbReference type="GO" id="GO:0070328">
    <property type="term" value="P:triglyceride homeostasis"/>
    <property type="evidence" value="ECO:0007669"/>
    <property type="project" value="InterPro"/>
</dbReference>
<feature type="coiled-coil region" evidence="1">
    <location>
        <begin position="90"/>
        <end position="117"/>
    </location>
</feature>
<protein>
    <submittedName>
        <fullName evidence="4">ANGL8 protein</fullName>
    </submittedName>
</protein>
<sequence length="210" mass="24198">MRRHIHLCLMVTLLRSLCHAIPTPPSPPPPPRLGRTAKPSGEPRTALTEDVNILMYGVLQFSQGLHDVYQSTSSKLTRIWHKQDINDLRVGALQQKLAESQNAVVALESKVYQLKEEIQLSSQTTETKKLFQDMAYNQRVLQGQVANLENVLDGMEEVRWQSGRQQIAKLKELSESHSLLLQHLQLLLSRQQDQLREQRRKLLRIKEVRE</sequence>